<organism evidence="1 2">
    <name type="scientific">Tetrahymena thermophila (strain SB210)</name>
    <dbReference type="NCBI Taxonomy" id="312017"/>
    <lineage>
        <taxon>Eukaryota</taxon>
        <taxon>Sar</taxon>
        <taxon>Alveolata</taxon>
        <taxon>Ciliophora</taxon>
        <taxon>Intramacronucleata</taxon>
        <taxon>Oligohymenophorea</taxon>
        <taxon>Hymenostomatida</taxon>
        <taxon>Tetrahymenina</taxon>
        <taxon>Tetrahymenidae</taxon>
        <taxon>Tetrahymena</taxon>
    </lineage>
</organism>
<dbReference type="AlphaFoldDB" id="W7XKX5"/>
<proteinExistence type="predicted"/>
<protein>
    <submittedName>
        <fullName evidence="1">Uncharacterized protein</fullName>
    </submittedName>
</protein>
<accession>W7XKX5</accession>
<gene>
    <name evidence="1" type="ORF">TTHERM_001433592</name>
</gene>
<dbReference type="InParanoid" id="W7XKX5"/>
<evidence type="ECO:0000313" key="2">
    <source>
        <dbReference type="Proteomes" id="UP000009168"/>
    </source>
</evidence>
<name>W7XKX5_TETTS</name>
<reference evidence="2" key="1">
    <citation type="journal article" date="2006" name="PLoS Biol.">
        <title>Macronuclear genome sequence of the ciliate Tetrahymena thermophila, a model eukaryote.</title>
        <authorList>
            <person name="Eisen J.A."/>
            <person name="Coyne R.S."/>
            <person name="Wu M."/>
            <person name="Wu D."/>
            <person name="Thiagarajan M."/>
            <person name="Wortman J.R."/>
            <person name="Badger J.H."/>
            <person name="Ren Q."/>
            <person name="Amedeo P."/>
            <person name="Jones K.M."/>
            <person name="Tallon L.J."/>
            <person name="Delcher A.L."/>
            <person name="Salzberg S.L."/>
            <person name="Silva J.C."/>
            <person name="Haas B.J."/>
            <person name="Majoros W.H."/>
            <person name="Farzad M."/>
            <person name="Carlton J.M."/>
            <person name="Smith R.K. Jr."/>
            <person name="Garg J."/>
            <person name="Pearlman R.E."/>
            <person name="Karrer K.M."/>
            <person name="Sun L."/>
            <person name="Manning G."/>
            <person name="Elde N.C."/>
            <person name="Turkewitz A.P."/>
            <person name="Asai D.J."/>
            <person name="Wilkes D.E."/>
            <person name="Wang Y."/>
            <person name="Cai H."/>
            <person name="Collins K."/>
            <person name="Stewart B.A."/>
            <person name="Lee S.R."/>
            <person name="Wilamowska K."/>
            <person name="Weinberg Z."/>
            <person name="Ruzzo W.L."/>
            <person name="Wloga D."/>
            <person name="Gaertig J."/>
            <person name="Frankel J."/>
            <person name="Tsao C.-C."/>
            <person name="Gorovsky M.A."/>
            <person name="Keeling P.J."/>
            <person name="Waller R.F."/>
            <person name="Patron N.J."/>
            <person name="Cherry J.M."/>
            <person name="Stover N.A."/>
            <person name="Krieger C.J."/>
            <person name="del Toro C."/>
            <person name="Ryder H.F."/>
            <person name="Williamson S.C."/>
            <person name="Barbeau R.A."/>
            <person name="Hamilton E.P."/>
            <person name="Orias E."/>
        </authorList>
    </citation>
    <scope>NUCLEOTIDE SEQUENCE [LARGE SCALE GENOMIC DNA]</scope>
    <source>
        <strain evidence="2">SB210</strain>
    </source>
</reference>
<dbReference type="RefSeq" id="XP_012652166.1">
    <property type="nucleotide sequence ID" value="XM_012796712.1"/>
</dbReference>
<dbReference type="Proteomes" id="UP000009168">
    <property type="component" value="Unassembled WGS sequence"/>
</dbReference>
<sequence>MKIQSLIKLKNVKRKIKMLVQFIKNYDFYNQVSVQQHFGLLNTPVGNNTQRLQIQKFTIQNQKQVISKNSQRKLNSKTTLQKKLSFYTRTTKQSPLIKDRLQSTRNDKSQEYTLNTCQFDKYEAINIKSEISSINF</sequence>
<dbReference type="KEGG" id="tet:TTHERM_001433592"/>
<evidence type="ECO:0000313" key="1">
    <source>
        <dbReference type="EMBL" id="EWS75299.1"/>
    </source>
</evidence>
<dbReference type="EMBL" id="GG662753">
    <property type="protein sequence ID" value="EWS75299.1"/>
    <property type="molecule type" value="Genomic_DNA"/>
</dbReference>
<keyword evidence="2" id="KW-1185">Reference proteome</keyword>
<dbReference type="GeneID" id="24442343"/>